<evidence type="ECO:0000313" key="2">
    <source>
        <dbReference type="EMBL" id="GID48481.1"/>
    </source>
</evidence>
<accession>A0ABQ3WQB1</accession>
<dbReference type="Gene3D" id="3.40.50.300">
    <property type="entry name" value="P-loop containing nucleotide triphosphate hydrolases"/>
    <property type="match status" value="1"/>
</dbReference>
<comment type="caution">
    <text evidence="2">The sequence shown here is derived from an EMBL/GenBank/DDBJ whole genome shotgun (WGS) entry which is preliminary data.</text>
</comment>
<keyword evidence="1" id="KW-0175">Coiled coil</keyword>
<feature type="coiled-coil region" evidence="1">
    <location>
        <begin position="370"/>
        <end position="404"/>
    </location>
</feature>
<evidence type="ECO:0008006" key="3">
    <source>
        <dbReference type="Google" id="ProtNLM"/>
    </source>
</evidence>
<organism evidence="2">
    <name type="scientific">Actinoplanes campanulatus</name>
    <dbReference type="NCBI Taxonomy" id="113559"/>
    <lineage>
        <taxon>Bacteria</taxon>
        <taxon>Bacillati</taxon>
        <taxon>Actinomycetota</taxon>
        <taxon>Actinomycetes</taxon>
        <taxon>Micromonosporales</taxon>
        <taxon>Micromonosporaceae</taxon>
        <taxon>Actinoplanes</taxon>
    </lineage>
</organism>
<dbReference type="InterPro" id="IPR027417">
    <property type="entry name" value="P-loop_NTPase"/>
</dbReference>
<gene>
    <name evidence="2" type="ORF">Aca07nite_57560</name>
</gene>
<dbReference type="EMBL" id="BOMF01000105">
    <property type="protein sequence ID" value="GID48481.1"/>
    <property type="molecule type" value="Genomic_DNA"/>
</dbReference>
<sequence>MIGGIRLIRLGFFGPSLNSAIVEFGPRLTVIYGASDTGKSFIVSAVDFMFGASDFKQIEEAAEYTTVLLSLVLPDGTPVTLTRSTSGGKINVHNGDHSSVPTGAADYVLLAKAAGKSKAASISSFLLDRLQLGDRRLRKNERGETVSFTLRHVMNLCLVDETKMQAETPPPLTGQVVSRTADISALRLMLDGVDDSQVIPAPNPVERRISKGKAEVLDQVIADLESAIEGSPGVQDLQQTRARLEQSMAGETETITGILTRRDEARTRRDAFARAVSQVRAREQELAMLIARFGLLIEKYDSDVARLDMVREAGTLLGYFQPGVCVFCGAAVEHQEYEDHALGESTALADAVNAEIRKTAELRADLTVTIDDMGRQVEQLATEAQDLEAQRDGVDSEISVIEEELLPRRVVIEQSLQQGQQIERMLAAHAQIEKMRELQARVLPEPAAPLPQAPTVSNTTRTRLSDHIRETLTQWELPAAGEVVFNFETNDVYAQGKPRSSRGKGIRAILHAAFTVGLAEYCFANDRPHPGFIVLDSPLVTYREPGTGRIVPESDEPVSSSVAAAFFRALSETFAGQAVVVENTTPPERLNSEASVRYEFFTGRVGEGRFGFFPTSPTATE</sequence>
<name>A0ABQ3WQB1_9ACTN</name>
<protein>
    <recommendedName>
        <fullName evidence="3">AAA domain-containing protein</fullName>
    </recommendedName>
</protein>
<proteinExistence type="predicted"/>
<reference evidence="2" key="1">
    <citation type="submission" date="2021-01" db="EMBL/GenBank/DDBJ databases">
        <title>Whole genome shotgun sequence of Actinoplanes capillaceus NBRC 16408.</title>
        <authorList>
            <person name="Komaki H."/>
            <person name="Tamura T."/>
        </authorList>
    </citation>
    <scope>NUCLEOTIDE SEQUENCE [LARGE SCALE GENOMIC DNA]</scope>
    <source>
        <strain evidence="2">NBRC 16408</strain>
    </source>
</reference>
<evidence type="ECO:0000256" key="1">
    <source>
        <dbReference type="SAM" id="Coils"/>
    </source>
</evidence>